<protein>
    <submittedName>
        <fullName evidence="2">Uncharacterized protein</fullName>
    </submittedName>
</protein>
<name>A0ABY4QTL3_9ACTN</name>
<evidence type="ECO:0000256" key="1">
    <source>
        <dbReference type="SAM" id="MobiDB-lite"/>
    </source>
</evidence>
<sequence>MNLVPLEVPAVLQAHRGHLTGKVELADPAGKIELLQKALDQACDYGQQLWHQLDAQRRYLLGCLPPAPPLDTPHPIASGASPTGPGDETGWEHWMTAYAETTSTLAGPRGDSGYGRTEAEHEMRTRCRARQDLD</sequence>
<accession>A0ABY4QTL3</accession>
<dbReference type="RefSeq" id="WP_249769488.1">
    <property type="nucleotide sequence ID" value="NZ_CP097332.1"/>
</dbReference>
<gene>
    <name evidence="2" type="ORF">M6D93_12145</name>
</gene>
<dbReference type="EMBL" id="CP097332">
    <property type="protein sequence ID" value="UQX87056.1"/>
    <property type="molecule type" value="Genomic_DNA"/>
</dbReference>
<keyword evidence="3" id="KW-1185">Reference proteome</keyword>
<organism evidence="2 3">
    <name type="scientific">Jatrophihabitans telluris</name>
    <dbReference type="NCBI Taxonomy" id="2038343"/>
    <lineage>
        <taxon>Bacteria</taxon>
        <taxon>Bacillati</taxon>
        <taxon>Actinomycetota</taxon>
        <taxon>Actinomycetes</taxon>
        <taxon>Jatrophihabitantales</taxon>
        <taxon>Jatrophihabitantaceae</taxon>
        <taxon>Jatrophihabitans</taxon>
    </lineage>
</organism>
<proteinExistence type="predicted"/>
<feature type="compositionally biased region" description="Basic and acidic residues" evidence="1">
    <location>
        <begin position="117"/>
        <end position="134"/>
    </location>
</feature>
<reference evidence="2" key="1">
    <citation type="journal article" date="2018" name="Int. J. Syst. Evol. Microbiol.">
        <title>Jatrophihabitans telluris sp. nov., isolated from sediment soil of lava forest wetlands and the emended description of the genus Jatrophihabitans.</title>
        <authorList>
            <person name="Lee K.C."/>
            <person name="Suh M.K."/>
            <person name="Eom M.K."/>
            <person name="Kim K.K."/>
            <person name="Kim J.S."/>
            <person name="Kim D.S."/>
            <person name="Ko S.H."/>
            <person name="Shin Y.K."/>
            <person name="Lee J.S."/>
        </authorList>
    </citation>
    <scope>NUCLEOTIDE SEQUENCE</scope>
    <source>
        <strain evidence="2">N237</strain>
    </source>
</reference>
<feature type="region of interest" description="Disordered" evidence="1">
    <location>
        <begin position="101"/>
        <end position="134"/>
    </location>
</feature>
<reference evidence="2" key="2">
    <citation type="submission" date="2022-05" db="EMBL/GenBank/DDBJ databases">
        <authorList>
            <person name="Kim J.-S."/>
            <person name="Lee K."/>
            <person name="Suh M."/>
            <person name="Eom M."/>
            <person name="Kim J.-S."/>
            <person name="Kim D.-S."/>
            <person name="Ko S.-H."/>
            <person name="Shin Y."/>
            <person name="Lee J.-S."/>
        </authorList>
    </citation>
    <scope>NUCLEOTIDE SEQUENCE</scope>
    <source>
        <strain evidence="2">N237</strain>
    </source>
</reference>
<evidence type="ECO:0000313" key="3">
    <source>
        <dbReference type="Proteomes" id="UP001056336"/>
    </source>
</evidence>
<evidence type="ECO:0000313" key="2">
    <source>
        <dbReference type="EMBL" id="UQX87056.1"/>
    </source>
</evidence>
<feature type="region of interest" description="Disordered" evidence="1">
    <location>
        <begin position="72"/>
        <end position="91"/>
    </location>
</feature>
<dbReference type="Proteomes" id="UP001056336">
    <property type="component" value="Chromosome"/>
</dbReference>